<feature type="compositionally biased region" description="Basic and acidic residues" evidence="1">
    <location>
        <begin position="105"/>
        <end position="117"/>
    </location>
</feature>
<keyword evidence="2" id="KW-1133">Transmembrane helix</keyword>
<evidence type="ECO:0000313" key="8">
    <source>
        <dbReference type="Proteomes" id="UP000654075"/>
    </source>
</evidence>
<evidence type="ECO:0000313" key="6">
    <source>
        <dbReference type="EMBL" id="CAE8716458.1"/>
    </source>
</evidence>
<feature type="transmembrane region" description="Helical" evidence="2">
    <location>
        <begin position="137"/>
        <end position="156"/>
    </location>
</feature>
<evidence type="ECO:0000313" key="3">
    <source>
        <dbReference type="EMBL" id="CAE8582368.1"/>
    </source>
</evidence>
<keyword evidence="2" id="KW-0812">Transmembrane</keyword>
<feature type="compositionally biased region" description="Polar residues" evidence="1">
    <location>
        <begin position="213"/>
        <end position="223"/>
    </location>
</feature>
<feature type="region of interest" description="Disordered" evidence="1">
    <location>
        <begin position="1"/>
        <end position="136"/>
    </location>
</feature>
<evidence type="ECO:0000256" key="1">
    <source>
        <dbReference type="SAM" id="MobiDB-lite"/>
    </source>
</evidence>
<feature type="compositionally biased region" description="Low complexity" evidence="1">
    <location>
        <begin position="23"/>
        <end position="32"/>
    </location>
</feature>
<organism evidence="5 7">
    <name type="scientific">Polarella glacialis</name>
    <name type="common">Dinoflagellate</name>
    <dbReference type="NCBI Taxonomy" id="89957"/>
    <lineage>
        <taxon>Eukaryota</taxon>
        <taxon>Sar</taxon>
        <taxon>Alveolata</taxon>
        <taxon>Dinophyceae</taxon>
        <taxon>Suessiales</taxon>
        <taxon>Suessiaceae</taxon>
        <taxon>Polarella</taxon>
    </lineage>
</organism>
<gene>
    <name evidence="3" type="ORF">PGLA1383_LOCUS1368</name>
    <name evidence="4" type="ORF">PGLA1383_LOCUS28385</name>
    <name evidence="5" type="ORF">PGLA2088_LOCUS38473</name>
    <name evidence="6" type="ORF">PGLA2088_LOCUS39056</name>
</gene>
<reference evidence="5" key="1">
    <citation type="submission" date="2021-02" db="EMBL/GenBank/DDBJ databases">
        <authorList>
            <person name="Dougan E. K."/>
            <person name="Rhodes N."/>
            <person name="Thang M."/>
            <person name="Chan C."/>
        </authorList>
    </citation>
    <scope>NUCLEOTIDE SEQUENCE</scope>
</reference>
<evidence type="ECO:0000313" key="5">
    <source>
        <dbReference type="EMBL" id="CAE8715325.1"/>
    </source>
</evidence>
<keyword evidence="2" id="KW-0472">Membrane</keyword>
<evidence type="ECO:0000256" key="2">
    <source>
        <dbReference type="SAM" id="Phobius"/>
    </source>
</evidence>
<protein>
    <submittedName>
        <fullName evidence="5">Uncharacterized protein</fullName>
    </submittedName>
</protein>
<dbReference type="EMBL" id="CAJNNW010032761">
    <property type="protein sequence ID" value="CAE8715325.1"/>
    <property type="molecule type" value="Genomic_DNA"/>
</dbReference>
<name>A0A813KYS2_POLGL</name>
<proteinExistence type="predicted"/>
<dbReference type="EMBL" id="CAJNNV010024754">
    <property type="protein sequence ID" value="CAE8610570.1"/>
    <property type="molecule type" value="Genomic_DNA"/>
</dbReference>
<dbReference type="EMBL" id="CAJNNW010032967">
    <property type="protein sequence ID" value="CAE8716458.1"/>
    <property type="molecule type" value="Genomic_DNA"/>
</dbReference>
<accession>A0A813KYS2</accession>
<feature type="region of interest" description="Disordered" evidence="1">
    <location>
        <begin position="180"/>
        <end position="266"/>
    </location>
</feature>
<feature type="compositionally biased region" description="Acidic residues" evidence="1">
    <location>
        <begin position="40"/>
        <end position="49"/>
    </location>
</feature>
<keyword evidence="8" id="KW-1185">Reference proteome</keyword>
<dbReference type="AlphaFoldDB" id="A0A813KYS2"/>
<comment type="caution">
    <text evidence="5">The sequence shown here is derived from an EMBL/GenBank/DDBJ whole genome shotgun (WGS) entry which is preliminary data.</text>
</comment>
<evidence type="ECO:0000313" key="4">
    <source>
        <dbReference type="EMBL" id="CAE8610570.1"/>
    </source>
</evidence>
<evidence type="ECO:0000313" key="7">
    <source>
        <dbReference type="Proteomes" id="UP000626109"/>
    </source>
</evidence>
<sequence length="266" mass="28068">MSDDLLINQQSRGQPPVSDPLDAGSRSRSSSGRAEREQADLDDEDDEDVGAGIDSVRDMLRELEQQEHEQQLEDRGIACTARPPIGRLEIEEPQRSVESGLRSTGPKERRTGGDERQGAVGRSSLDRSARPQRPQGLPWRGIVLGVLGVIAIVLWMPDLFQSEDEGPAVLVRPARPIQMPAQADSSGADELLASSNSSAPTAPRGRVDVAWSSHGSAVNSSSPLDGEQLDALEGSSSGAEGGAAVGTASRGRGRRQGGGSRASALH</sequence>
<dbReference type="EMBL" id="CAJNNV010000370">
    <property type="protein sequence ID" value="CAE8582368.1"/>
    <property type="molecule type" value="Genomic_DNA"/>
</dbReference>
<dbReference type="Proteomes" id="UP000654075">
    <property type="component" value="Unassembled WGS sequence"/>
</dbReference>
<dbReference type="Proteomes" id="UP000626109">
    <property type="component" value="Unassembled WGS sequence"/>
</dbReference>
<feature type="compositionally biased region" description="Basic and acidic residues" evidence="1">
    <location>
        <begin position="55"/>
        <end position="76"/>
    </location>
</feature>